<evidence type="ECO:0000256" key="2">
    <source>
        <dbReference type="ARBA" id="ARBA00022448"/>
    </source>
</evidence>
<feature type="transmembrane region" description="Helical" evidence="8">
    <location>
        <begin position="71"/>
        <end position="92"/>
    </location>
</feature>
<protein>
    <submittedName>
        <fullName evidence="10">Iron ABC transporter permease</fullName>
    </submittedName>
</protein>
<feature type="domain" description="ABC transmembrane type-1" evidence="9">
    <location>
        <begin position="36"/>
        <end position="154"/>
    </location>
</feature>
<proteinExistence type="predicted"/>
<evidence type="ECO:0000256" key="1">
    <source>
        <dbReference type="ARBA" id="ARBA00004429"/>
    </source>
</evidence>
<evidence type="ECO:0000259" key="9">
    <source>
        <dbReference type="PROSITE" id="PS50928"/>
    </source>
</evidence>
<dbReference type="PANTHER" id="PTHR43357:SF4">
    <property type="entry name" value="INNER MEMBRANE ABC TRANSPORTER PERMEASE PROTEIN YDCV"/>
    <property type="match status" value="1"/>
</dbReference>
<name>A0A0A0CW14_9PROT</name>
<keyword evidence="5 8" id="KW-0812">Transmembrane</keyword>
<evidence type="ECO:0000256" key="8">
    <source>
        <dbReference type="SAM" id="Phobius"/>
    </source>
</evidence>
<evidence type="ECO:0000256" key="7">
    <source>
        <dbReference type="ARBA" id="ARBA00023136"/>
    </source>
</evidence>
<dbReference type="Gene3D" id="1.10.3720.10">
    <property type="entry name" value="MetI-like"/>
    <property type="match status" value="1"/>
</dbReference>
<accession>A0A0A0CW14</accession>
<evidence type="ECO:0000256" key="5">
    <source>
        <dbReference type="ARBA" id="ARBA00022692"/>
    </source>
</evidence>
<evidence type="ECO:0000313" key="10">
    <source>
        <dbReference type="EMBL" id="KGM30019.1"/>
    </source>
</evidence>
<evidence type="ECO:0000256" key="4">
    <source>
        <dbReference type="ARBA" id="ARBA00022519"/>
    </source>
</evidence>
<comment type="caution">
    <text evidence="10">The sequence shown here is derived from an EMBL/GenBank/DDBJ whole genome shotgun (WGS) entry which is preliminary data.</text>
</comment>
<dbReference type="EMBL" id="JANX01001128">
    <property type="protein sequence ID" value="KGM30019.1"/>
    <property type="molecule type" value="Genomic_DNA"/>
</dbReference>
<keyword evidence="3" id="KW-1003">Cell membrane</keyword>
<dbReference type="AlphaFoldDB" id="A0A0A0CW14"/>
<reference evidence="10 11" key="1">
    <citation type="submission" date="2014-01" db="EMBL/GenBank/DDBJ databases">
        <title>Genome sequence determination for a cystic fibrosis isolate, Inquilinus limosus.</title>
        <authorList>
            <person name="Pino M."/>
            <person name="Di Conza J."/>
            <person name="Gutkind G."/>
        </authorList>
    </citation>
    <scope>NUCLEOTIDE SEQUENCE [LARGE SCALE GENOMIC DNA]</scope>
    <source>
        <strain evidence="10 11">MP06</strain>
    </source>
</reference>
<organism evidence="10 11">
    <name type="scientific">Inquilinus limosus MP06</name>
    <dbReference type="NCBI Taxonomy" id="1398085"/>
    <lineage>
        <taxon>Bacteria</taxon>
        <taxon>Pseudomonadati</taxon>
        <taxon>Pseudomonadota</taxon>
        <taxon>Alphaproteobacteria</taxon>
        <taxon>Rhodospirillales</taxon>
        <taxon>Rhodospirillaceae</taxon>
        <taxon>Inquilinus</taxon>
    </lineage>
</organism>
<comment type="subcellular location">
    <subcellularLocation>
        <location evidence="1">Cell inner membrane</location>
        <topology evidence="1">Multi-pass membrane protein</topology>
    </subcellularLocation>
</comment>
<keyword evidence="4" id="KW-0997">Cell inner membrane</keyword>
<keyword evidence="6 8" id="KW-1133">Transmembrane helix</keyword>
<keyword evidence="2" id="KW-0813">Transport</keyword>
<feature type="transmembrane region" description="Helical" evidence="8">
    <location>
        <begin position="122"/>
        <end position="143"/>
    </location>
</feature>
<dbReference type="GO" id="GO:0055085">
    <property type="term" value="P:transmembrane transport"/>
    <property type="evidence" value="ECO:0007669"/>
    <property type="project" value="InterPro"/>
</dbReference>
<dbReference type="SUPFAM" id="SSF161098">
    <property type="entry name" value="MetI-like"/>
    <property type="match status" value="1"/>
</dbReference>
<dbReference type="InterPro" id="IPR000515">
    <property type="entry name" value="MetI-like"/>
</dbReference>
<dbReference type="Proteomes" id="UP000029995">
    <property type="component" value="Unassembled WGS sequence"/>
</dbReference>
<feature type="transmembrane region" description="Helical" evidence="8">
    <location>
        <begin position="42"/>
        <end position="64"/>
    </location>
</feature>
<evidence type="ECO:0000313" key="11">
    <source>
        <dbReference type="Proteomes" id="UP000029995"/>
    </source>
</evidence>
<keyword evidence="7 8" id="KW-0472">Membrane</keyword>
<dbReference type="GO" id="GO:0005886">
    <property type="term" value="C:plasma membrane"/>
    <property type="evidence" value="ECO:0007669"/>
    <property type="project" value="UniProtKB-SubCell"/>
</dbReference>
<sequence length="154" mass="15822">MLLLCALPLLRLFAEGLAQPEAALAILGGRATLRALQNTVVSGLGSTLVSVVVGGGLALAIGLTDIRRRGVLALLCLLPMLIPPQIAALAWIRLLDAGTPARALLDAVTGPWPNHPLYSGGGVVWIMGLEHAALVFLAVTAAIRGLPCDLVEAA</sequence>
<gene>
    <name evidence="10" type="ORF">P409_35585</name>
</gene>
<feature type="non-terminal residue" evidence="10">
    <location>
        <position position="154"/>
    </location>
</feature>
<dbReference type="InterPro" id="IPR035906">
    <property type="entry name" value="MetI-like_sf"/>
</dbReference>
<dbReference type="PANTHER" id="PTHR43357">
    <property type="entry name" value="INNER MEMBRANE ABC TRANSPORTER PERMEASE PROTEIN YDCV"/>
    <property type="match status" value="1"/>
</dbReference>
<dbReference type="PROSITE" id="PS50928">
    <property type="entry name" value="ABC_TM1"/>
    <property type="match status" value="1"/>
</dbReference>
<evidence type="ECO:0000256" key="3">
    <source>
        <dbReference type="ARBA" id="ARBA00022475"/>
    </source>
</evidence>
<evidence type="ECO:0000256" key="6">
    <source>
        <dbReference type="ARBA" id="ARBA00022989"/>
    </source>
</evidence>